<keyword evidence="10 12" id="KW-0408">Iron</keyword>
<dbReference type="PANTHER" id="PTHR47944">
    <property type="entry name" value="CYTOCHROME P450 98A9"/>
    <property type="match status" value="1"/>
</dbReference>
<dbReference type="PANTHER" id="PTHR47944:SF4">
    <property type="entry name" value="OS09G0441700 PROTEIN"/>
    <property type="match status" value="1"/>
</dbReference>
<dbReference type="GO" id="GO:0016705">
    <property type="term" value="F:oxidoreductase activity, acting on paired donors, with incorporation or reduction of molecular oxygen"/>
    <property type="evidence" value="ECO:0007669"/>
    <property type="project" value="InterPro"/>
</dbReference>
<evidence type="ECO:0000256" key="6">
    <source>
        <dbReference type="ARBA" id="ARBA00022692"/>
    </source>
</evidence>
<keyword evidence="11" id="KW-0472">Membrane</keyword>
<dbReference type="GO" id="GO:0020037">
    <property type="term" value="F:heme binding"/>
    <property type="evidence" value="ECO:0007669"/>
    <property type="project" value="InterPro"/>
</dbReference>
<keyword evidence="9" id="KW-0560">Oxidoreductase</keyword>
<dbReference type="GO" id="GO:0004497">
    <property type="term" value="F:monooxygenase activity"/>
    <property type="evidence" value="ECO:0007669"/>
    <property type="project" value="InterPro"/>
</dbReference>
<comment type="subcellular location">
    <subcellularLocation>
        <location evidence="2">Membrane</location>
        <topology evidence="2">Single-pass membrane protein</topology>
    </subcellularLocation>
</comment>
<dbReference type="AlphaFoldDB" id="A0A0G2SNG1"/>
<evidence type="ECO:0000256" key="7">
    <source>
        <dbReference type="ARBA" id="ARBA00022723"/>
    </source>
</evidence>
<dbReference type="GO" id="GO:0005506">
    <property type="term" value="F:iron ion binding"/>
    <property type="evidence" value="ECO:0007669"/>
    <property type="project" value="InterPro"/>
</dbReference>
<evidence type="ECO:0000256" key="3">
    <source>
        <dbReference type="ARBA" id="ARBA00004928"/>
    </source>
</evidence>
<keyword evidence="8" id="KW-1133">Transmembrane helix</keyword>
<dbReference type="EMBL" id="KM051506">
    <property type="protein sequence ID" value="AJW76496.1"/>
    <property type="molecule type" value="mRNA"/>
</dbReference>
<comment type="similarity">
    <text evidence="4">Belongs to the cytochrome P450 family.</text>
</comment>
<dbReference type="InterPro" id="IPR036396">
    <property type="entry name" value="Cyt_P450_sf"/>
</dbReference>
<evidence type="ECO:0000256" key="2">
    <source>
        <dbReference type="ARBA" id="ARBA00004167"/>
    </source>
</evidence>
<feature type="binding site" description="axial binding residue" evidence="12">
    <location>
        <position position="432"/>
    </location>
    <ligand>
        <name>heme</name>
        <dbReference type="ChEBI" id="CHEBI:30413"/>
    </ligand>
    <ligandPart>
        <name>Fe</name>
        <dbReference type="ChEBI" id="CHEBI:18248"/>
    </ligandPart>
</feature>
<proteinExistence type="evidence at transcript level"/>
<dbReference type="PRINTS" id="PR00385">
    <property type="entry name" value="P450"/>
</dbReference>
<evidence type="ECO:0000256" key="1">
    <source>
        <dbReference type="ARBA" id="ARBA00001971"/>
    </source>
</evidence>
<dbReference type="InterPro" id="IPR002401">
    <property type="entry name" value="Cyt_P450_E_grp-I"/>
</dbReference>
<dbReference type="PRINTS" id="PR00463">
    <property type="entry name" value="EP450I"/>
</dbReference>
<dbReference type="InterPro" id="IPR001128">
    <property type="entry name" value="Cyt_P450"/>
</dbReference>
<accession>A0A0G2SNG1</accession>
<dbReference type="GO" id="GO:0044550">
    <property type="term" value="P:secondary metabolite biosynthetic process"/>
    <property type="evidence" value="ECO:0007669"/>
    <property type="project" value="UniProtKB-ARBA"/>
</dbReference>
<dbReference type="Pfam" id="PF00067">
    <property type="entry name" value="p450"/>
    <property type="match status" value="1"/>
</dbReference>
<comment type="cofactor">
    <cofactor evidence="1 12">
        <name>heme</name>
        <dbReference type="ChEBI" id="CHEBI:30413"/>
    </cofactor>
</comment>
<evidence type="ECO:0000256" key="10">
    <source>
        <dbReference type="ARBA" id="ARBA00023004"/>
    </source>
</evidence>
<evidence type="ECO:0000313" key="13">
    <source>
        <dbReference type="EMBL" id="AJW76496.1"/>
    </source>
</evidence>
<evidence type="ECO:0000256" key="5">
    <source>
        <dbReference type="ARBA" id="ARBA00022617"/>
    </source>
</evidence>
<keyword evidence="7 12" id="KW-0479">Metal-binding</keyword>
<reference evidence="13" key="1">
    <citation type="submission" date="2014-06" db="EMBL/GenBank/DDBJ databases">
        <title>Molecular cloning and characterization of related functional genes involved in callus cell of Dysosma versipellis.</title>
        <authorList>
            <person name="Zou J."/>
            <person name="Shen Y."/>
            <person name="Chen R."/>
            <person name="Duan R."/>
            <person name="Dai J."/>
        </authorList>
    </citation>
    <scope>NUCLEOTIDE SEQUENCE</scope>
</reference>
<dbReference type="Gene3D" id="1.10.630.10">
    <property type="entry name" value="Cytochrome P450"/>
    <property type="match status" value="1"/>
</dbReference>
<evidence type="ECO:0000256" key="4">
    <source>
        <dbReference type="ARBA" id="ARBA00010617"/>
    </source>
</evidence>
<name>A0A0G2SNG1_9MAGN</name>
<evidence type="ECO:0000256" key="9">
    <source>
        <dbReference type="ARBA" id="ARBA00023002"/>
    </source>
</evidence>
<dbReference type="GO" id="GO:0016020">
    <property type="term" value="C:membrane"/>
    <property type="evidence" value="ECO:0007669"/>
    <property type="project" value="UniProtKB-SubCell"/>
</dbReference>
<keyword evidence="6" id="KW-0812">Transmembrane</keyword>
<sequence length="489" mass="54152">MEMEMSALAMSSTLILALAMAAIFLLKAKSSSAIKWPPGPKTLPIIGNLHQLGGDELHIVLAKLARVHGAIMTIWMAKKPVIVVSDVNSVWEVLVSKSSDYAARDAAEISKIVSASSHSINTSDSGPYWQTLRRGLTHGPLGPLNISAQIPIQQRDMQRVIREMQQGGAVNGGVIKPLDHLKRSSTRLVSRLIFGDNFDNDPYNDSMHEVVQDLNRFGGIALLEQAFSFAKYLPSYKRGVKEFHIHKRKIDDLVRPVVASSNPPSNSYLGFLQSQNYSEEIIIACIFELYLLAMDSSASTATWALAFMIRDQEIQEKLYQDIKRVIGDGVGLVKAEDLSKMHYLQAVVKETMRMKPIAPLAIPHKTAIDTSLMGTKVPKGTCVMVNLYALHHDESVWAKPYTYMPERFLQREDGKSVTEQAFLPFGAGMRICGGMEVGKLQFSLALANLVNAFKWTSAADGKLPDMSDELQFITVMKTPLEARIVPRNP</sequence>
<comment type="pathway">
    <text evidence="3">Aromatic compound metabolism; phenylpropanoid biosynthesis.</text>
</comment>
<keyword evidence="5 12" id="KW-0349">Heme</keyword>
<dbReference type="SUPFAM" id="SSF48264">
    <property type="entry name" value="Cytochrome P450"/>
    <property type="match status" value="1"/>
</dbReference>
<organism evidence="13">
    <name type="scientific">Dysosma versipellis</name>
    <dbReference type="NCBI Taxonomy" id="93611"/>
    <lineage>
        <taxon>Eukaryota</taxon>
        <taxon>Viridiplantae</taxon>
        <taxon>Streptophyta</taxon>
        <taxon>Embryophyta</taxon>
        <taxon>Tracheophyta</taxon>
        <taxon>Spermatophyta</taxon>
        <taxon>Magnoliopsida</taxon>
        <taxon>Ranunculales</taxon>
        <taxon>Berberidaceae</taxon>
        <taxon>Podophylloideae</taxon>
        <taxon>Podophylleae</taxon>
        <taxon>Dysosma</taxon>
    </lineage>
</organism>
<evidence type="ECO:0000256" key="12">
    <source>
        <dbReference type="PIRSR" id="PIRSR602401-1"/>
    </source>
</evidence>
<evidence type="ECO:0000256" key="11">
    <source>
        <dbReference type="ARBA" id="ARBA00023136"/>
    </source>
</evidence>
<evidence type="ECO:0000256" key="8">
    <source>
        <dbReference type="ARBA" id="ARBA00022989"/>
    </source>
</evidence>
<protein>
    <submittedName>
        <fullName evidence="13">Methylenedioxy bridge-forming enzyme</fullName>
    </submittedName>
</protein>